<dbReference type="PROSITE" id="PS51059">
    <property type="entry name" value="PARP_CATALYTIC"/>
    <property type="match status" value="1"/>
</dbReference>
<organism evidence="3 4">
    <name type="scientific">Aromia moschata</name>
    <dbReference type="NCBI Taxonomy" id="1265417"/>
    <lineage>
        <taxon>Eukaryota</taxon>
        <taxon>Metazoa</taxon>
        <taxon>Ecdysozoa</taxon>
        <taxon>Arthropoda</taxon>
        <taxon>Hexapoda</taxon>
        <taxon>Insecta</taxon>
        <taxon>Pterygota</taxon>
        <taxon>Neoptera</taxon>
        <taxon>Endopterygota</taxon>
        <taxon>Coleoptera</taxon>
        <taxon>Polyphaga</taxon>
        <taxon>Cucujiformia</taxon>
        <taxon>Chrysomeloidea</taxon>
        <taxon>Cerambycidae</taxon>
        <taxon>Cerambycinae</taxon>
        <taxon>Callichromatini</taxon>
        <taxon>Aromia</taxon>
    </lineage>
</organism>
<evidence type="ECO:0000313" key="4">
    <source>
        <dbReference type="Proteomes" id="UP001162162"/>
    </source>
</evidence>
<dbReference type="GO" id="GO:0003950">
    <property type="term" value="F:NAD+ poly-ADP-ribosyltransferase activity"/>
    <property type="evidence" value="ECO:0007669"/>
    <property type="project" value="UniProtKB-UniRule"/>
</dbReference>
<evidence type="ECO:0000259" key="2">
    <source>
        <dbReference type="PROSITE" id="PS51059"/>
    </source>
</evidence>
<dbReference type="Pfam" id="PF00644">
    <property type="entry name" value="PARP"/>
    <property type="match status" value="1"/>
</dbReference>
<dbReference type="Gene3D" id="3.90.228.10">
    <property type="match status" value="1"/>
</dbReference>
<dbReference type="PANTHER" id="PTHR45740:SF2">
    <property type="entry name" value="POLY [ADP-RIBOSE] POLYMERASE"/>
    <property type="match status" value="1"/>
</dbReference>
<feature type="domain" description="PARP catalytic" evidence="2">
    <location>
        <begin position="49"/>
        <end position="237"/>
    </location>
</feature>
<evidence type="ECO:0000256" key="1">
    <source>
        <dbReference type="RuleBase" id="RU362114"/>
    </source>
</evidence>
<dbReference type="GO" id="GO:0005634">
    <property type="term" value="C:nucleus"/>
    <property type="evidence" value="ECO:0007669"/>
    <property type="project" value="TreeGrafter"/>
</dbReference>
<dbReference type="PANTHER" id="PTHR45740">
    <property type="entry name" value="POLY [ADP-RIBOSE] POLYMERASE"/>
    <property type="match status" value="1"/>
</dbReference>
<dbReference type="EMBL" id="JAPWTK010000009">
    <property type="protein sequence ID" value="KAJ8960269.1"/>
    <property type="molecule type" value="Genomic_DNA"/>
</dbReference>
<keyword evidence="1" id="KW-0328">Glycosyltransferase</keyword>
<dbReference type="EC" id="2.4.2.-" evidence="1"/>
<reference evidence="3" key="1">
    <citation type="journal article" date="2023" name="Insect Mol. Biol.">
        <title>Genome sequencing provides insights into the evolution of gene families encoding plant cell wall-degrading enzymes in longhorned beetles.</title>
        <authorList>
            <person name="Shin N.R."/>
            <person name="Okamura Y."/>
            <person name="Kirsch R."/>
            <person name="Pauchet Y."/>
        </authorList>
    </citation>
    <scope>NUCLEOTIDE SEQUENCE</scope>
    <source>
        <strain evidence="3">AMC_N1</strain>
    </source>
</reference>
<protein>
    <recommendedName>
        <fullName evidence="1">Poly [ADP-ribose] polymerase</fullName>
        <shortName evidence="1">PARP</shortName>
        <ecNumber evidence="1">2.4.2.-</ecNumber>
    </recommendedName>
</protein>
<name>A0AAV8Z7Z3_9CUCU</name>
<proteinExistence type="predicted"/>
<keyword evidence="4" id="KW-1185">Reference proteome</keyword>
<dbReference type="SUPFAM" id="SSF56399">
    <property type="entry name" value="ADP-ribosylation"/>
    <property type="match status" value="1"/>
</dbReference>
<gene>
    <name evidence="3" type="ORF">NQ318_003994</name>
</gene>
<accession>A0AAV8Z7Z3</accession>
<keyword evidence="1" id="KW-0520">NAD</keyword>
<keyword evidence="1" id="KW-0808">Transferase</keyword>
<evidence type="ECO:0000313" key="3">
    <source>
        <dbReference type="EMBL" id="KAJ8960269.1"/>
    </source>
</evidence>
<sequence>MSASRDISDLTNAFGGLKLKNKKQHKPTPAVPVLKDPQILSDLVRKIQSPCTWKPKGHKKVYNLVTLNDNSREYIIVESLFDETMTKCYTVDKIRRVENPYLYAQYQLKRIQKLNKYPSLQEMELFHGTEEKNISSICKNNFNWRLSGSSVGHRFGRGVSFSPSSTYSSHYPPEDDFDFCYTRIMFVADVLIGSACTGDKNMKVPRKPCDTSQKPDGQVIVKYEDNDFYPKYIIYYS</sequence>
<dbReference type="InterPro" id="IPR012317">
    <property type="entry name" value="Poly(ADP-ribose)pol_cat_dom"/>
</dbReference>
<dbReference type="GO" id="GO:1990404">
    <property type="term" value="F:NAD+-protein mono-ADP-ribosyltransferase activity"/>
    <property type="evidence" value="ECO:0007669"/>
    <property type="project" value="TreeGrafter"/>
</dbReference>
<comment type="caution">
    <text evidence="3">The sequence shown here is derived from an EMBL/GenBank/DDBJ whole genome shotgun (WGS) entry which is preliminary data.</text>
</comment>
<dbReference type="InterPro" id="IPR051712">
    <property type="entry name" value="ARTD-AVP"/>
</dbReference>
<dbReference type="Proteomes" id="UP001162162">
    <property type="component" value="Unassembled WGS sequence"/>
</dbReference>
<dbReference type="AlphaFoldDB" id="A0AAV8Z7Z3"/>